<protein>
    <submittedName>
        <fullName evidence="2">Uncharacterized protein</fullName>
    </submittedName>
</protein>
<sequence>MSLYLGKIHYWLFNKIVWFEGLEAEIINLAKNENLNIEELSKEINSKHGEKLPNLPLEEMIDNSNIHGWLQSKIHSAEGRLATWTVKVLEKENTDIKLENLYIKQGIKAAKEAKEEMKSLNNAVDIFNAVNDYILDGMPCDRVNEVLVQEEDKVLWKRRVCVHKNIWDSVGGDVNCFYTLRNLWIKAFVNEANKEFNYILLENDEFSIERV</sequence>
<evidence type="ECO:0000313" key="2">
    <source>
        <dbReference type="EMBL" id="MPM17236.1"/>
    </source>
</evidence>
<proteinExistence type="predicted"/>
<evidence type="ECO:0000256" key="1">
    <source>
        <dbReference type="SAM" id="Coils"/>
    </source>
</evidence>
<reference evidence="2" key="1">
    <citation type="submission" date="2019-08" db="EMBL/GenBank/DDBJ databases">
        <authorList>
            <person name="Kucharzyk K."/>
            <person name="Murdoch R.W."/>
            <person name="Higgins S."/>
            <person name="Loffler F."/>
        </authorList>
    </citation>
    <scope>NUCLEOTIDE SEQUENCE</scope>
</reference>
<gene>
    <name evidence="2" type="ORF">SDC9_63624</name>
</gene>
<comment type="caution">
    <text evidence="2">The sequence shown here is derived from an EMBL/GenBank/DDBJ whole genome shotgun (WGS) entry which is preliminary data.</text>
</comment>
<dbReference type="EMBL" id="VSSQ01002759">
    <property type="protein sequence ID" value="MPM17236.1"/>
    <property type="molecule type" value="Genomic_DNA"/>
</dbReference>
<keyword evidence="1" id="KW-0175">Coiled coil</keyword>
<name>A0A644XM16_9ZZZZ</name>
<organism evidence="2">
    <name type="scientific">bioreactor metagenome</name>
    <dbReference type="NCBI Taxonomy" id="1076179"/>
    <lineage>
        <taxon>unclassified sequences</taxon>
        <taxon>metagenomes</taxon>
        <taxon>ecological metagenomes</taxon>
    </lineage>
</organism>
<dbReference type="AlphaFoldDB" id="A0A644XM16"/>
<accession>A0A644XM16</accession>
<feature type="coiled-coil region" evidence="1">
    <location>
        <begin position="103"/>
        <end position="130"/>
    </location>
</feature>